<dbReference type="InterPro" id="IPR009057">
    <property type="entry name" value="Homeodomain-like_sf"/>
</dbReference>
<dbReference type="PROSITE" id="PS50977">
    <property type="entry name" value="HTH_TETR_2"/>
    <property type="match status" value="1"/>
</dbReference>
<dbReference type="InterPro" id="IPR001647">
    <property type="entry name" value="HTH_TetR"/>
</dbReference>
<dbReference type="SUPFAM" id="SSF46689">
    <property type="entry name" value="Homeodomain-like"/>
    <property type="match status" value="1"/>
</dbReference>
<comment type="caution">
    <text evidence="7">The sequence shown here is derived from an EMBL/GenBank/DDBJ whole genome shotgun (WGS) entry which is preliminary data.</text>
</comment>
<dbReference type="InterPro" id="IPR001387">
    <property type="entry name" value="Cro/C1-type_HTH"/>
</dbReference>
<evidence type="ECO:0000256" key="3">
    <source>
        <dbReference type="ARBA" id="ARBA00023163"/>
    </source>
</evidence>
<gene>
    <name evidence="7" type="ORF">HDA32_000408</name>
</gene>
<evidence type="ECO:0000313" key="8">
    <source>
        <dbReference type="Proteomes" id="UP000589036"/>
    </source>
</evidence>
<accession>A0A852TMX8</accession>
<dbReference type="AlphaFoldDB" id="A0A852TMX8"/>
<feature type="DNA-binding region" description="H-T-H motif" evidence="4">
    <location>
        <begin position="42"/>
        <end position="61"/>
    </location>
</feature>
<dbReference type="GO" id="GO:0003700">
    <property type="term" value="F:DNA-binding transcription factor activity"/>
    <property type="evidence" value="ECO:0007669"/>
    <property type="project" value="TreeGrafter"/>
</dbReference>
<dbReference type="SUPFAM" id="SSF48498">
    <property type="entry name" value="Tetracyclin repressor-like, C-terminal domain"/>
    <property type="match status" value="1"/>
</dbReference>
<feature type="region of interest" description="Disordered" evidence="5">
    <location>
        <begin position="1"/>
        <end position="20"/>
    </location>
</feature>
<evidence type="ECO:0000256" key="2">
    <source>
        <dbReference type="ARBA" id="ARBA00023125"/>
    </source>
</evidence>
<evidence type="ECO:0000313" key="7">
    <source>
        <dbReference type="EMBL" id="NYE45288.1"/>
    </source>
</evidence>
<dbReference type="PANTHER" id="PTHR30055:SF234">
    <property type="entry name" value="HTH-TYPE TRANSCRIPTIONAL REGULATOR BETI"/>
    <property type="match status" value="1"/>
</dbReference>
<dbReference type="Gene3D" id="1.10.10.60">
    <property type="entry name" value="Homeodomain-like"/>
    <property type="match status" value="1"/>
</dbReference>
<evidence type="ECO:0000256" key="1">
    <source>
        <dbReference type="ARBA" id="ARBA00023015"/>
    </source>
</evidence>
<proteinExistence type="predicted"/>
<dbReference type="Pfam" id="PF17932">
    <property type="entry name" value="TetR_C_24"/>
    <property type="match status" value="1"/>
</dbReference>
<dbReference type="InterPro" id="IPR050109">
    <property type="entry name" value="HTH-type_TetR-like_transc_reg"/>
</dbReference>
<sequence length="215" mass="23065">MPNSPVPGSPARRRAGRPGHDAESVLGVAARVFNERGYDGTSMEDLARALGVTKSAIYHHVAGKEELLRQSLDRALDALFAVTGETGATTGPAIDRLEHVLRGSVRVLVDELPHVTLLLRVRGNTDVERRALQRRREFDHFVGGLVREGVAAGDIRPDVDPALTGRLLFGMVNSIVEWYRPGRGLDGAELADALAAVAFGGLRTTPPTGGSRPRP</sequence>
<dbReference type="PRINTS" id="PR00455">
    <property type="entry name" value="HTHTETR"/>
</dbReference>
<evidence type="ECO:0000259" key="6">
    <source>
        <dbReference type="PROSITE" id="PS50977"/>
    </source>
</evidence>
<dbReference type="EMBL" id="JACCCC010000001">
    <property type="protein sequence ID" value="NYE45288.1"/>
    <property type="molecule type" value="Genomic_DNA"/>
</dbReference>
<keyword evidence="3" id="KW-0804">Transcription</keyword>
<protein>
    <submittedName>
        <fullName evidence="7">AcrR family transcriptional regulator</fullName>
    </submittedName>
</protein>
<dbReference type="Pfam" id="PF00440">
    <property type="entry name" value="TetR_N"/>
    <property type="match status" value="1"/>
</dbReference>
<dbReference type="Gene3D" id="1.10.357.10">
    <property type="entry name" value="Tetracycline Repressor, domain 2"/>
    <property type="match status" value="1"/>
</dbReference>
<organism evidence="7 8">
    <name type="scientific">Spinactinospora alkalitolerans</name>
    <dbReference type="NCBI Taxonomy" id="687207"/>
    <lineage>
        <taxon>Bacteria</taxon>
        <taxon>Bacillati</taxon>
        <taxon>Actinomycetota</taxon>
        <taxon>Actinomycetes</taxon>
        <taxon>Streptosporangiales</taxon>
        <taxon>Nocardiopsidaceae</taxon>
        <taxon>Spinactinospora</taxon>
    </lineage>
</organism>
<reference evidence="7 8" key="1">
    <citation type="submission" date="2020-07" db="EMBL/GenBank/DDBJ databases">
        <title>Sequencing the genomes of 1000 actinobacteria strains.</title>
        <authorList>
            <person name="Klenk H.-P."/>
        </authorList>
    </citation>
    <scope>NUCLEOTIDE SEQUENCE [LARGE SCALE GENOMIC DNA]</scope>
    <source>
        <strain evidence="7 8">CXB654</strain>
    </source>
</reference>
<dbReference type="CDD" id="cd00093">
    <property type="entry name" value="HTH_XRE"/>
    <property type="match status" value="1"/>
</dbReference>
<feature type="domain" description="HTH tetR-type" evidence="6">
    <location>
        <begin position="19"/>
        <end position="79"/>
    </location>
</feature>
<keyword evidence="2 4" id="KW-0238">DNA-binding</keyword>
<evidence type="ECO:0000256" key="4">
    <source>
        <dbReference type="PROSITE-ProRule" id="PRU00335"/>
    </source>
</evidence>
<keyword evidence="1" id="KW-0805">Transcription regulation</keyword>
<name>A0A852TMX8_9ACTN</name>
<dbReference type="InterPro" id="IPR036271">
    <property type="entry name" value="Tet_transcr_reg_TetR-rel_C_sf"/>
</dbReference>
<keyword evidence="8" id="KW-1185">Reference proteome</keyword>
<dbReference type="PANTHER" id="PTHR30055">
    <property type="entry name" value="HTH-TYPE TRANSCRIPTIONAL REGULATOR RUTR"/>
    <property type="match status" value="1"/>
</dbReference>
<dbReference type="Proteomes" id="UP000589036">
    <property type="component" value="Unassembled WGS sequence"/>
</dbReference>
<dbReference type="InterPro" id="IPR041490">
    <property type="entry name" value="KstR2_TetR_C"/>
</dbReference>
<dbReference type="GO" id="GO:0000976">
    <property type="term" value="F:transcription cis-regulatory region binding"/>
    <property type="evidence" value="ECO:0007669"/>
    <property type="project" value="TreeGrafter"/>
</dbReference>
<evidence type="ECO:0000256" key="5">
    <source>
        <dbReference type="SAM" id="MobiDB-lite"/>
    </source>
</evidence>